<dbReference type="Gene3D" id="3.40.109.10">
    <property type="entry name" value="NADH Oxidase"/>
    <property type="match status" value="1"/>
</dbReference>
<dbReference type="NCBIfam" id="TIGR03605">
    <property type="entry name" value="antibiot_sagB"/>
    <property type="match status" value="1"/>
</dbReference>
<dbReference type="SUPFAM" id="SSF55469">
    <property type="entry name" value="FMN-dependent nitroreductase-like"/>
    <property type="match status" value="1"/>
</dbReference>
<dbReference type="NCBIfam" id="TIGR04511">
    <property type="entry name" value="SagB_rel_DH_2"/>
    <property type="match status" value="1"/>
</dbReference>
<dbReference type="Pfam" id="PF00881">
    <property type="entry name" value="Nitroreductase"/>
    <property type="match status" value="1"/>
</dbReference>
<dbReference type="PANTHER" id="PTHR43745:SF2">
    <property type="entry name" value="NITROREDUCTASE MJ1384-RELATED"/>
    <property type="match status" value="1"/>
</dbReference>
<gene>
    <name evidence="2" type="ORF">XaplCFBP3122_12530</name>
</gene>
<dbReference type="GO" id="GO:0016491">
    <property type="term" value="F:oxidoreductase activity"/>
    <property type="evidence" value="ECO:0007669"/>
    <property type="project" value="InterPro"/>
</dbReference>
<dbReference type="InterPro" id="IPR000415">
    <property type="entry name" value="Nitroreductase-like"/>
</dbReference>
<evidence type="ECO:0000313" key="3">
    <source>
        <dbReference type="Proteomes" id="UP000238270"/>
    </source>
</evidence>
<evidence type="ECO:0000259" key="1">
    <source>
        <dbReference type="Pfam" id="PF00881"/>
    </source>
</evidence>
<evidence type="ECO:0000313" key="2">
    <source>
        <dbReference type="EMBL" id="PPT75583.1"/>
    </source>
</evidence>
<protein>
    <submittedName>
        <fullName evidence="2">Putative peptide maturation dehydrogenase</fullName>
    </submittedName>
</protein>
<feature type="domain" description="Nitroreductase" evidence="1">
    <location>
        <begin position="178"/>
        <end position="365"/>
    </location>
</feature>
<reference evidence="2 3" key="1">
    <citation type="submission" date="2016-08" db="EMBL/GenBank/DDBJ databases">
        <title>Evolution of the type three secretion system and type three effector repertoires in Xanthomonas.</title>
        <authorList>
            <person name="Merda D."/>
            <person name="Briand M."/>
            <person name="Bosis E."/>
            <person name="Rousseau C."/>
            <person name="Portier P."/>
            <person name="Jacques M.-A."/>
            <person name="Fischer-Le Saux M."/>
        </authorList>
    </citation>
    <scope>NUCLEOTIDE SEQUENCE [LARGE SCALE GENOMIC DNA]</scope>
    <source>
        <strain evidence="2 3">CFBP 3122</strain>
    </source>
</reference>
<proteinExistence type="predicted"/>
<dbReference type="Proteomes" id="UP000238270">
    <property type="component" value="Unassembled WGS sequence"/>
</dbReference>
<dbReference type="InterPro" id="IPR052544">
    <property type="entry name" value="Bacteriocin_Proc_Enz"/>
</dbReference>
<accession>A0A2S6Z3F0</accession>
<sequence>MRIRRCAVVMLEPRETVFYTLDSLLRGGNGLQHVMEWFALAPHLDAPVAVTQDQRQLLGELSPSHWTDRSHFEQEALEGLIDQGLVLDERAPDASFAQNDERLRASHWHPLAAVLHAFTRWDGVDAVKNTRDSGTETAVAMRRVLGPAPAEVQRTVDNDALIDLPSVPRNDFDDLLGRRVTCRNFDRNKAVPFQMFSHMLQRVFAAQAQVKVGDDLVFLKKNVPSGGGLHPIEAYILVRCVEGLPAGVYHYRADVHALELVAGVECSDDFVMQAVGQQHWFADAHILIALVPRFDRTFWKYRQHAKGYRVVALEAGHLSQTLYLAATDLGLGAFITGAVNEKHLERALGLDPVSQGVLAVCGFGWRAQTMVTTELDPAGAIWNGASDSDQLNQQ</sequence>
<dbReference type="InterPro" id="IPR030965">
    <property type="entry name" value="SagB-rel_DH_2"/>
</dbReference>
<dbReference type="AlphaFoldDB" id="A0A2S6Z3F0"/>
<dbReference type="InterPro" id="IPR029479">
    <property type="entry name" value="Nitroreductase"/>
</dbReference>
<dbReference type="CDD" id="cd02142">
    <property type="entry name" value="McbC_SagB-like_oxidoreductase"/>
    <property type="match status" value="1"/>
</dbReference>
<dbReference type="InterPro" id="IPR020051">
    <property type="entry name" value="SagB-type_dehydrogenase"/>
</dbReference>
<organism evidence="2 3">
    <name type="scientific">Xanthomonas arboricola pv. populi</name>
    <dbReference type="NCBI Taxonomy" id="487823"/>
    <lineage>
        <taxon>Bacteria</taxon>
        <taxon>Pseudomonadati</taxon>
        <taxon>Pseudomonadota</taxon>
        <taxon>Gammaproteobacteria</taxon>
        <taxon>Lysobacterales</taxon>
        <taxon>Lysobacteraceae</taxon>
        <taxon>Xanthomonas</taxon>
    </lineage>
</organism>
<dbReference type="EMBL" id="MIGV01000014">
    <property type="protein sequence ID" value="PPT75583.1"/>
    <property type="molecule type" value="Genomic_DNA"/>
</dbReference>
<comment type="caution">
    <text evidence="2">The sequence shown here is derived from an EMBL/GenBank/DDBJ whole genome shotgun (WGS) entry which is preliminary data.</text>
</comment>
<dbReference type="RefSeq" id="WP_104598378.1">
    <property type="nucleotide sequence ID" value="NZ_MIGV01000014.1"/>
</dbReference>
<name>A0A2S6Z3F0_9XANT</name>
<dbReference type="PANTHER" id="PTHR43745">
    <property type="entry name" value="NITROREDUCTASE MJ1384-RELATED"/>
    <property type="match status" value="1"/>
</dbReference>